<sequence>MRRQGQLIHKWRVLNGLLTLSGCYKNPENLNLRYMFTACTYQGNMFKKMEF</sequence>
<evidence type="ECO:0008006" key="3">
    <source>
        <dbReference type="Google" id="ProtNLM"/>
    </source>
</evidence>
<evidence type="ECO:0000313" key="2">
    <source>
        <dbReference type="Proteomes" id="UP000003009"/>
    </source>
</evidence>
<name>C4GIW3_9NEIS</name>
<dbReference type="PROSITE" id="PS51257">
    <property type="entry name" value="PROKAR_LIPOPROTEIN"/>
    <property type="match status" value="1"/>
</dbReference>
<dbReference type="AlphaFoldDB" id="C4GIW3"/>
<dbReference type="HOGENOM" id="CLU_3099797_0_0_4"/>
<reference evidence="1" key="1">
    <citation type="submission" date="2009-04" db="EMBL/GenBank/DDBJ databases">
        <authorList>
            <person name="Weinstock G."/>
            <person name="Sodergren E."/>
            <person name="Clifton S."/>
            <person name="Fulton L."/>
            <person name="Fulton B."/>
            <person name="Courtney L."/>
            <person name="Fronick C."/>
            <person name="Harrison M."/>
            <person name="Strong C."/>
            <person name="Farmer C."/>
            <person name="Delahaunty K."/>
            <person name="Markovic C."/>
            <person name="Hall O."/>
            <person name="Minx P."/>
            <person name="Tomlinson C."/>
            <person name="Mitreva M."/>
            <person name="Nelson J."/>
            <person name="Hou S."/>
            <person name="Wollam A."/>
            <person name="Pepin K.H."/>
            <person name="Johnson M."/>
            <person name="Bhonagiri V."/>
            <person name="Nash W.E."/>
            <person name="Warren W."/>
            <person name="Chinwalla A."/>
            <person name="Mardis E.R."/>
            <person name="Wilson R.K."/>
        </authorList>
    </citation>
    <scope>NUCLEOTIDE SEQUENCE [LARGE SCALE GENOMIC DNA]</scope>
    <source>
        <strain evidence="1">ATCC 51147</strain>
    </source>
</reference>
<organism evidence="1 2">
    <name type="scientific">Kingella oralis ATCC 51147</name>
    <dbReference type="NCBI Taxonomy" id="629741"/>
    <lineage>
        <taxon>Bacteria</taxon>
        <taxon>Pseudomonadati</taxon>
        <taxon>Pseudomonadota</taxon>
        <taxon>Betaproteobacteria</taxon>
        <taxon>Neisseriales</taxon>
        <taxon>Neisseriaceae</taxon>
        <taxon>Kingella</taxon>
    </lineage>
</organism>
<comment type="caution">
    <text evidence="1">The sequence shown here is derived from an EMBL/GenBank/DDBJ whole genome shotgun (WGS) entry which is preliminary data.</text>
</comment>
<accession>C4GIW3</accession>
<protein>
    <recommendedName>
        <fullName evidence="3">Lipoprotein</fullName>
    </recommendedName>
</protein>
<proteinExistence type="predicted"/>
<evidence type="ECO:0000313" key="1">
    <source>
        <dbReference type="EMBL" id="EEP67735.1"/>
    </source>
</evidence>
<dbReference type="EMBL" id="ACJW02000003">
    <property type="protein sequence ID" value="EEP67735.1"/>
    <property type="molecule type" value="Genomic_DNA"/>
</dbReference>
<keyword evidence="2" id="KW-1185">Reference proteome</keyword>
<gene>
    <name evidence="1" type="ORF">GCWU000324_01985</name>
</gene>
<dbReference type="Proteomes" id="UP000003009">
    <property type="component" value="Unassembled WGS sequence"/>
</dbReference>